<accession>A0A3P7ITN0</accession>
<keyword evidence="2" id="KW-0812">Transmembrane</keyword>
<dbReference type="Proteomes" id="UP000270094">
    <property type="component" value="Unassembled WGS sequence"/>
</dbReference>
<keyword evidence="4" id="KW-1185">Reference proteome</keyword>
<organism evidence="3 4">
    <name type="scientific">Strongylus vulgaris</name>
    <name type="common">Blood worm</name>
    <dbReference type="NCBI Taxonomy" id="40348"/>
    <lineage>
        <taxon>Eukaryota</taxon>
        <taxon>Metazoa</taxon>
        <taxon>Ecdysozoa</taxon>
        <taxon>Nematoda</taxon>
        <taxon>Chromadorea</taxon>
        <taxon>Rhabditida</taxon>
        <taxon>Rhabditina</taxon>
        <taxon>Rhabditomorpha</taxon>
        <taxon>Strongyloidea</taxon>
        <taxon>Strongylidae</taxon>
        <taxon>Strongylus</taxon>
    </lineage>
</organism>
<reference evidence="3 4" key="1">
    <citation type="submission" date="2018-11" db="EMBL/GenBank/DDBJ databases">
        <authorList>
            <consortium name="Pathogen Informatics"/>
        </authorList>
    </citation>
    <scope>NUCLEOTIDE SEQUENCE [LARGE SCALE GENOMIC DNA]</scope>
</reference>
<keyword evidence="2" id="KW-1133">Transmembrane helix</keyword>
<feature type="compositionally biased region" description="Gly residues" evidence="1">
    <location>
        <begin position="20"/>
        <end position="31"/>
    </location>
</feature>
<evidence type="ECO:0000313" key="4">
    <source>
        <dbReference type="Proteomes" id="UP000270094"/>
    </source>
</evidence>
<feature type="region of interest" description="Disordered" evidence="1">
    <location>
        <begin position="19"/>
        <end position="39"/>
    </location>
</feature>
<gene>
    <name evidence="3" type="ORF">SVUK_LOCUS8464</name>
</gene>
<evidence type="ECO:0000256" key="2">
    <source>
        <dbReference type="SAM" id="Phobius"/>
    </source>
</evidence>
<dbReference type="AlphaFoldDB" id="A0A3P7ITN0"/>
<sequence>MKPQRNTVYSKFTIVERTGSEGGGGVGGDVGADGDIASSTATERPDGRAALAVTSGTTTKAPSDGDQLLLTTHKRMAARERVFGGLALFFFLLSLLLFIGLLYLYLSNENEDICMTPGCIRTG</sequence>
<proteinExistence type="predicted"/>
<evidence type="ECO:0000256" key="1">
    <source>
        <dbReference type="SAM" id="MobiDB-lite"/>
    </source>
</evidence>
<keyword evidence="2" id="KW-0472">Membrane</keyword>
<evidence type="ECO:0000313" key="3">
    <source>
        <dbReference type="EMBL" id="VDM73466.1"/>
    </source>
</evidence>
<dbReference type="EMBL" id="UYYB01030860">
    <property type="protein sequence ID" value="VDM73466.1"/>
    <property type="molecule type" value="Genomic_DNA"/>
</dbReference>
<name>A0A3P7ITN0_STRVU</name>
<feature type="transmembrane region" description="Helical" evidence="2">
    <location>
        <begin position="82"/>
        <end position="106"/>
    </location>
</feature>
<protein>
    <submittedName>
        <fullName evidence="3">Uncharacterized protein</fullName>
    </submittedName>
</protein>